<evidence type="ECO:0000256" key="14">
    <source>
        <dbReference type="ARBA" id="ARBA00025228"/>
    </source>
</evidence>
<comment type="pathway">
    <text evidence="3 19">Cofactor biosynthesis; adenosylcobalamin biosynthesis; adenosylcobalamin from cob(II)yrinate a,c-diamide: step 7/7.</text>
</comment>
<dbReference type="EMBL" id="JABAFA010000001">
    <property type="protein sequence ID" value="NMD98141.1"/>
    <property type="molecule type" value="Genomic_DNA"/>
</dbReference>
<keyword evidence="10 19" id="KW-0812">Transmembrane</keyword>
<evidence type="ECO:0000256" key="11">
    <source>
        <dbReference type="ARBA" id="ARBA00022842"/>
    </source>
</evidence>
<evidence type="ECO:0000256" key="15">
    <source>
        <dbReference type="ARBA" id="ARBA00032605"/>
    </source>
</evidence>
<dbReference type="NCBIfam" id="TIGR00317">
    <property type="entry name" value="cobS"/>
    <property type="match status" value="1"/>
</dbReference>
<evidence type="ECO:0000256" key="1">
    <source>
        <dbReference type="ARBA" id="ARBA00001946"/>
    </source>
</evidence>
<comment type="cofactor">
    <cofactor evidence="1 19">
        <name>Mg(2+)</name>
        <dbReference type="ChEBI" id="CHEBI:18420"/>
    </cofactor>
</comment>
<evidence type="ECO:0000256" key="17">
    <source>
        <dbReference type="ARBA" id="ARBA00048623"/>
    </source>
</evidence>
<feature type="transmembrane region" description="Helical" evidence="19">
    <location>
        <begin position="38"/>
        <end position="57"/>
    </location>
</feature>
<reference evidence="20 21" key="1">
    <citation type="submission" date="2020-04" db="EMBL/GenBank/DDBJ databases">
        <authorList>
            <person name="Hitch T.C.A."/>
            <person name="Wylensek D."/>
            <person name="Clavel T."/>
        </authorList>
    </citation>
    <scope>NUCLEOTIDE SEQUENCE [LARGE SCALE GENOMIC DNA]</scope>
    <source>
        <strain evidence="20 21">PG-130-P53-12</strain>
    </source>
</reference>
<dbReference type="Proteomes" id="UP000543804">
    <property type="component" value="Unassembled WGS sequence"/>
</dbReference>
<feature type="transmembrane region" description="Helical" evidence="19">
    <location>
        <begin position="187"/>
        <end position="217"/>
    </location>
</feature>
<comment type="caution">
    <text evidence="20">The sequence shown here is derived from an EMBL/GenBank/DDBJ whole genome shotgun (WGS) entry which is preliminary data.</text>
</comment>
<protein>
    <recommendedName>
        <fullName evidence="6 19">Adenosylcobinamide-GDP ribazoletransferase</fullName>
        <ecNumber evidence="5 19">2.7.8.26</ecNumber>
    </recommendedName>
    <alternativeName>
        <fullName evidence="16 19">Cobalamin synthase</fullName>
    </alternativeName>
    <alternativeName>
        <fullName evidence="15 19">Cobalamin-5'-phosphate synthase</fullName>
    </alternativeName>
</protein>
<feature type="transmembrane region" description="Helical" evidence="19">
    <location>
        <begin position="113"/>
        <end position="133"/>
    </location>
</feature>
<sequence length="269" mass="28789">MGGRRLRSFFTALQFLTRIHLVEQRDLTAADFGRSTRCFPLVGAVLGALYLLAAWLLGAWHGGVSHTGAAVLVLLPILLTGGLHCDGFMDTVDGLFSGRSRTRMLEIMKDSRTGSFGVVAFGVCLLLDWSLMLDLLAASAVLLPALFLMPVVGRMAMVHAIACFPYARPEGMGKAFAAAADGRTRGIAAVTAALCILPWGPLPLLLSLAALFVATLFDRYAASKLGGLTGDVYGATEKLTETLLLLLFWGAAVFWGSAPFLKGWLLLWN</sequence>
<evidence type="ECO:0000256" key="4">
    <source>
        <dbReference type="ARBA" id="ARBA00010561"/>
    </source>
</evidence>
<comment type="catalytic activity">
    <reaction evidence="18 19">
        <text>alpha-ribazole 5'-phosphate + adenosylcob(III)inamide-GDP = adenosylcob(III)alamin 5'-phosphate + GMP + H(+)</text>
        <dbReference type="Rhea" id="RHEA:23560"/>
        <dbReference type="ChEBI" id="CHEBI:15378"/>
        <dbReference type="ChEBI" id="CHEBI:57918"/>
        <dbReference type="ChEBI" id="CHEBI:58115"/>
        <dbReference type="ChEBI" id="CHEBI:60487"/>
        <dbReference type="ChEBI" id="CHEBI:60493"/>
        <dbReference type="EC" id="2.7.8.26"/>
    </reaction>
</comment>
<dbReference type="AlphaFoldDB" id="A0A848BAR0"/>
<comment type="similarity">
    <text evidence="4 19">Belongs to the CobS family.</text>
</comment>
<proteinExistence type="inferred from homology"/>
<evidence type="ECO:0000256" key="2">
    <source>
        <dbReference type="ARBA" id="ARBA00004651"/>
    </source>
</evidence>
<comment type="subcellular location">
    <subcellularLocation>
        <location evidence="2 19">Cell membrane</location>
        <topology evidence="2 19">Multi-pass membrane protein</topology>
    </subcellularLocation>
</comment>
<dbReference type="GO" id="GO:0051073">
    <property type="term" value="F:adenosylcobinamide-GDP ribazoletransferase activity"/>
    <property type="evidence" value="ECO:0007669"/>
    <property type="project" value="UniProtKB-UniRule"/>
</dbReference>
<keyword evidence="11 19" id="KW-0460">Magnesium</keyword>
<keyword evidence="21" id="KW-1185">Reference proteome</keyword>
<keyword evidence="8 19" id="KW-0169">Cobalamin biosynthesis</keyword>
<dbReference type="GO" id="GO:0009236">
    <property type="term" value="P:cobalamin biosynthetic process"/>
    <property type="evidence" value="ECO:0007669"/>
    <property type="project" value="UniProtKB-UniRule"/>
</dbReference>
<evidence type="ECO:0000256" key="10">
    <source>
        <dbReference type="ARBA" id="ARBA00022692"/>
    </source>
</evidence>
<organism evidence="20 21">
    <name type="scientific">Selenomonas bovis</name>
    <dbReference type="NCBI Taxonomy" id="416586"/>
    <lineage>
        <taxon>Bacteria</taxon>
        <taxon>Bacillati</taxon>
        <taxon>Bacillota</taxon>
        <taxon>Negativicutes</taxon>
        <taxon>Selenomonadales</taxon>
        <taxon>Selenomonadaceae</taxon>
        <taxon>Selenomonas</taxon>
    </lineage>
</organism>
<dbReference type="PANTHER" id="PTHR34148">
    <property type="entry name" value="ADENOSYLCOBINAMIDE-GDP RIBAZOLETRANSFERASE"/>
    <property type="match status" value="1"/>
</dbReference>
<keyword evidence="9 19" id="KW-0808">Transferase</keyword>
<name>A0A848BAR0_9FIRM</name>
<evidence type="ECO:0000256" key="6">
    <source>
        <dbReference type="ARBA" id="ARBA00015850"/>
    </source>
</evidence>
<feature type="transmembrane region" description="Helical" evidence="19">
    <location>
        <begin position="145"/>
        <end position="167"/>
    </location>
</feature>
<feature type="transmembrane region" description="Helical" evidence="19">
    <location>
        <begin position="243"/>
        <end position="267"/>
    </location>
</feature>
<dbReference type="PANTHER" id="PTHR34148:SF1">
    <property type="entry name" value="ADENOSYLCOBINAMIDE-GDP RIBAZOLETRANSFERASE"/>
    <property type="match status" value="1"/>
</dbReference>
<accession>A0A848BAR0</accession>
<evidence type="ECO:0000256" key="5">
    <source>
        <dbReference type="ARBA" id="ARBA00013200"/>
    </source>
</evidence>
<comment type="function">
    <text evidence="14 19">Joins adenosylcobinamide-GDP and alpha-ribazole to generate adenosylcobalamin (Ado-cobalamin). Also synthesizes adenosylcobalamin 5'-phosphate from adenosylcobinamide-GDP and alpha-ribazole 5'-phosphate.</text>
</comment>
<keyword evidence="7 19" id="KW-1003">Cell membrane</keyword>
<dbReference type="UniPathway" id="UPA00148">
    <property type="reaction ID" value="UER00238"/>
</dbReference>
<dbReference type="GO" id="GO:0008818">
    <property type="term" value="F:cobalamin 5'-phosphate synthase activity"/>
    <property type="evidence" value="ECO:0007669"/>
    <property type="project" value="UniProtKB-UniRule"/>
</dbReference>
<keyword evidence="12 19" id="KW-1133">Transmembrane helix</keyword>
<feature type="transmembrane region" description="Helical" evidence="19">
    <location>
        <begin position="69"/>
        <end position="92"/>
    </location>
</feature>
<evidence type="ECO:0000256" key="18">
    <source>
        <dbReference type="ARBA" id="ARBA00049504"/>
    </source>
</evidence>
<comment type="catalytic activity">
    <reaction evidence="17 19">
        <text>alpha-ribazole + adenosylcob(III)inamide-GDP = adenosylcob(III)alamin + GMP + H(+)</text>
        <dbReference type="Rhea" id="RHEA:16049"/>
        <dbReference type="ChEBI" id="CHEBI:10329"/>
        <dbReference type="ChEBI" id="CHEBI:15378"/>
        <dbReference type="ChEBI" id="CHEBI:18408"/>
        <dbReference type="ChEBI" id="CHEBI:58115"/>
        <dbReference type="ChEBI" id="CHEBI:60487"/>
        <dbReference type="EC" id="2.7.8.26"/>
    </reaction>
</comment>
<evidence type="ECO:0000256" key="7">
    <source>
        <dbReference type="ARBA" id="ARBA00022475"/>
    </source>
</evidence>
<evidence type="ECO:0000256" key="3">
    <source>
        <dbReference type="ARBA" id="ARBA00004663"/>
    </source>
</evidence>
<keyword evidence="13 19" id="KW-0472">Membrane</keyword>
<evidence type="ECO:0000256" key="9">
    <source>
        <dbReference type="ARBA" id="ARBA00022679"/>
    </source>
</evidence>
<dbReference type="GO" id="GO:0005886">
    <property type="term" value="C:plasma membrane"/>
    <property type="evidence" value="ECO:0007669"/>
    <property type="project" value="UniProtKB-SubCell"/>
</dbReference>
<evidence type="ECO:0000313" key="21">
    <source>
        <dbReference type="Proteomes" id="UP000543804"/>
    </source>
</evidence>
<evidence type="ECO:0000256" key="12">
    <source>
        <dbReference type="ARBA" id="ARBA00022989"/>
    </source>
</evidence>
<gene>
    <name evidence="19 20" type="primary">cobS</name>
    <name evidence="20" type="ORF">HF878_01385</name>
</gene>
<dbReference type="InterPro" id="IPR003805">
    <property type="entry name" value="CobS"/>
</dbReference>
<evidence type="ECO:0000256" key="13">
    <source>
        <dbReference type="ARBA" id="ARBA00023136"/>
    </source>
</evidence>
<dbReference type="EC" id="2.7.8.26" evidence="5 19"/>
<evidence type="ECO:0000256" key="8">
    <source>
        <dbReference type="ARBA" id="ARBA00022573"/>
    </source>
</evidence>
<evidence type="ECO:0000256" key="16">
    <source>
        <dbReference type="ARBA" id="ARBA00032853"/>
    </source>
</evidence>
<dbReference type="Pfam" id="PF02654">
    <property type="entry name" value="CobS"/>
    <property type="match status" value="1"/>
</dbReference>
<dbReference type="HAMAP" id="MF_00719">
    <property type="entry name" value="CobS"/>
    <property type="match status" value="1"/>
</dbReference>
<evidence type="ECO:0000313" key="20">
    <source>
        <dbReference type="EMBL" id="NMD98141.1"/>
    </source>
</evidence>
<evidence type="ECO:0000256" key="19">
    <source>
        <dbReference type="HAMAP-Rule" id="MF_00719"/>
    </source>
</evidence>